<dbReference type="AlphaFoldDB" id="A0A285CMK2"/>
<protein>
    <submittedName>
        <fullName evidence="3">Uncharacterized protein YigE</fullName>
    </submittedName>
</protein>
<keyword evidence="1" id="KW-0732">Signal</keyword>
<gene>
    <name evidence="3" type="ORF">SAMN05878503_10220</name>
</gene>
<evidence type="ECO:0000313" key="4">
    <source>
        <dbReference type="Proteomes" id="UP000219467"/>
    </source>
</evidence>
<name>A0A285CMK2_9RHOB</name>
<evidence type="ECO:0000256" key="1">
    <source>
        <dbReference type="SAM" id="SignalP"/>
    </source>
</evidence>
<evidence type="ECO:0000313" key="3">
    <source>
        <dbReference type="EMBL" id="SNX68233.1"/>
    </source>
</evidence>
<dbReference type="OrthoDB" id="5515706at2"/>
<evidence type="ECO:0000259" key="2">
    <source>
        <dbReference type="Pfam" id="PF09992"/>
    </source>
</evidence>
<reference evidence="4" key="1">
    <citation type="submission" date="2017-08" db="EMBL/GenBank/DDBJ databases">
        <authorList>
            <person name="Varghese N."/>
            <person name="Submissions S."/>
        </authorList>
    </citation>
    <scope>NUCLEOTIDE SEQUENCE [LARGE SCALE GENOMIC DNA]</scope>
    <source>
        <strain evidence="4">JA234</strain>
    </source>
</reference>
<keyword evidence="4" id="KW-1185">Reference proteome</keyword>
<accession>A0A285CMK2</accession>
<dbReference type="Proteomes" id="UP000219467">
    <property type="component" value="Unassembled WGS sequence"/>
</dbReference>
<feature type="domain" description="Phosphodiester glycosidase" evidence="2">
    <location>
        <begin position="75"/>
        <end position="219"/>
    </location>
</feature>
<dbReference type="InterPro" id="IPR018711">
    <property type="entry name" value="NAGPA"/>
</dbReference>
<feature type="signal peptide" evidence="1">
    <location>
        <begin position="1"/>
        <end position="20"/>
    </location>
</feature>
<dbReference type="Pfam" id="PF09992">
    <property type="entry name" value="NAGPA"/>
    <property type="match status" value="1"/>
</dbReference>
<dbReference type="EMBL" id="OAOQ01000002">
    <property type="protein sequence ID" value="SNX68233.1"/>
    <property type="molecule type" value="Genomic_DNA"/>
</dbReference>
<feature type="chain" id="PRO_5012199576" evidence="1">
    <location>
        <begin position="21"/>
        <end position="246"/>
    </location>
</feature>
<dbReference type="RefSeq" id="WP_097029071.1">
    <property type="nucleotide sequence ID" value="NZ_OAOQ01000002.1"/>
</dbReference>
<proteinExistence type="predicted"/>
<sequence length="246" mass="26206">MRARLAALALALWPAGCATAEPACRAVSFEGIPFTVCEAEAGDDLRLFQTAPDGRPYGSFARVNDALAAEGRVLAFAMNAGMYHPDRRPVGLMIEGGETRAALVTGASDGNFGLLPNGVFCIGEDGFRVIETRAFAAGRPACRHASQSGPMLVIGGALHPRFLVDSDSRYIRNGVGVSEDGQRAVFAISDRAVTFHQFGRFYRDALGLRDALYFDGSISRLHDAGARRSDWGATMGPIVGLVVAKR</sequence>
<organism evidence="3 4">
    <name type="scientific">Cereibacter ovatus</name>
    <dbReference type="NCBI Taxonomy" id="439529"/>
    <lineage>
        <taxon>Bacteria</taxon>
        <taxon>Pseudomonadati</taxon>
        <taxon>Pseudomonadota</taxon>
        <taxon>Alphaproteobacteria</taxon>
        <taxon>Rhodobacterales</taxon>
        <taxon>Paracoccaceae</taxon>
        <taxon>Cereibacter</taxon>
    </lineage>
</organism>